<name>A0A3A6REP8_9VIBR</name>
<comment type="caution">
    <text evidence="1">The sequence shown here is derived from an EMBL/GenBank/DDBJ whole genome shotgun (WGS) entry which is preliminary data.</text>
</comment>
<reference evidence="1 2" key="1">
    <citation type="submission" date="2018-08" db="EMBL/GenBank/DDBJ databases">
        <title>Vibrio isolated from the Eastern China Marginal Seas.</title>
        <authorList>
            <person name="Li Y."/>
        </authorList>
    </citation>
    <scope>NUCLEOTIDE SEQUENCE [LARGE SCALE GENOMIC DNA]</scope>
    <source>
        <strain evidence="1 2">BEI233</strain>
    </source>
</reference>
<gene>
    <name evidence="1" type="ORF">DZ860_00230</name>
</gene>
<keyword evidence="2" id="KW-1185">Reference proteome</keyword>
<accession>A0A3A6REP8</accession>
<sequence length="222" mass="25301">MREFEVLERCDHYFRCCVDGDAGKHCRILIDVFSQDLPLGKHRLHVEEISDKYKHYAMDAVFKLTLPFAEQHSIAICTLNAGKKNNFTYKACVKLGGKWEPILGEWVFSASVQDRVEQLGQIVHSPVVLVEVKFKETISQPSKSLTLFGFELVKGLNINHTPILHRNVVLKKGDITYIPGLNSKSIILADSVLRLPVPKLMLESPSFKEDYLCVTEYKIVKR</sequence>
<evidence type="ECO:0000313" key="1">
    <source>
        <dbReference type="EMBL" id="RJX75151.1"/>
    </source>
</evidence>
<dbReference type="EMBL" id="QVMU01000001">
    <property type="protein sequence ID" value="RJX75151.1"/>
    <property type="molecule type" value="Genomic_DNA"/>
</dbReference>
<dbReference type="OrthoDB" id="5877270at2"/>
<organism evidence="1 2">
    <name type="scientific">Vibrio sinensis</name>
    <dbReference type="NCBI Taxonomy" id="2302434"/>
    <lineage>
        <taxon>Bacteria</taxon>
        <taxon>Pseudomonadati</taxon>
        <taxon>Pseudomonadota</taxon>
        <taxon>Gammaproteobacteria</taxon>
        <taxon>Vibrionales</taxon>
        <taxon>Vibrionaceae</taxon>
        <taxon>Vibrio</taxon>
    </lineage>
</organism>
<dbReference type="RefSeq" id="WP_120028907.1">
    <property type="nucleotide sequence ID" value="NZ_QVMU01000001.1"/>
</dbReference>
<evidence type="ECO:0000313" key="2">
    <source>
        <dbReference type="Proteomes" id="UP000273252"/>
    </source>
</evidence>
<protein>
    <submittedName>
        <fullName evidence="1">Uncharacterized protein</fullName>
    </submittedName>
</protein>
<dbReference type="Proteomes" id="UP000273252">
    <property type="component" value="Unassembled WGS sequence"/>
</dbReference>
<proteinExistence type="predicted"/>
<dbReference type="AlphaFoldDB" id="A0A3A6REP8"/>